<dbReference type="PROSITE" id="PS50216">
    <property type="entry name" value="DHHC"/>
    <property type="match status" value="1"/>
</dbReference>
<dbReference type="SMART" id="SM00248">
    <property type="entry name" value="ANK"/>
    <property type="match status" value="5"/>
</dbReference>
<dbReference type="EMBL" id="JAWZYT010000827">
    <property type="protein sequence ID" value="KAK4318498.1"/>
    <property type="molecule type" value="Genomic_DNA"/>
</dbReference>
<keyword evidence="2 8" id="KW-0812">Transmembrane</keyword>
<dbReference type="InterPro" id="IPR036770">
    <property type="entry name" value="Ankyrin_rpt-contain_sf"/>
</dbReference>
<feature type="repeat" description="ANK" evidence="7">
    <location>
        <begin position="125"/>
        <end position="157"/>
    </location>
</feature>
<evidence type="ECO:0000256" key="2">
    <source>
        <dbReference type="ARBA" id="ARBA00022692"/>
    </source>
</evidence>
<keyword evidence="6 8" id="KW-0472">Membrane</keyword>
<feature type="compositionally biased region" description="Polar residues" evidence="9">
    <location>
        <begin position="37"/>
        <end position="56"/>
    </location>
</feature>
<dbReference type="AlphaFoldDB" id="A0AAE1UBX0"/>
<evidence type="ECO:0000256" key="6">
    <source>
        <dbReference type="ARBA" id="ARBA00023136"/>
    </source>
</evidence>
<evidence type="ECO:0000256" key="7">
    <source>
        <dbReference type="PROSITE-ProRule" id="PRU00023"/>
    </source>
</evidence>
<evidence type="ECO:0000256" key="4">
    <source>
        <dbReference type="ARBA" id="ARBA00022989"/>
    </source>
</evidence>
<evidence type="ECO:0000256" key="9">
    <source>
        <dbReference type="SAM" id="MobiDB-lite"/>
    </source>
</evidence>
<dbReference type="InterPro" id="IPR002110">
    <property type="entry name" value="Ankyrin_rpt"/>
</dbReference>
<keyword evidence="8" id="KW-0808">Transferase</keyword>
<accession>A0AAE1UBX0</accession>
<dbReference type="Proteomes" id="UP001292094">
    <property type="component" value="Unassembled WGS sequence"/>
</dbReference>
<feature type="region of interest" description="Disordered" evidence="9">
    <location>
        <begin position="1"/>
        <end position="56"/>
    </location>
</feature>
<dbReference type="PROSITE" id="PS50297">
    <property type="entry name" value="ANK_REP_REGION"/>
    <property type="match status" value="4"/>
</dbReference>
<dbReference type="PROSITE" id="PS50088">
    <property type="entry name" value="ANK_REPEAT"/>
    <property type="match status" value="4"/>
</dbReference>
<dbReference type="Pfam" id="PF12796">
    <property type="entry name" value="Ank_2"/>
    <property type="match status" value="1"/>
</dbReference>
<evidence type="ECO:0000256" key="3">
    <source>
        <dbReference type="ARBA" id="ARBA00022737"/>
    </source>
</evidence>
<dbReference type="Pfam" id="PF01529">
    <property type="entry name" value="DHHC"/>
    <property type="match status" value="1"/>
</dbReference>
<keyword evidence="4 8" id="KW-1133">Transmembrane helix</keyword>
<dbReference type="EC" id="2.3.1.225" evidence="8"/>
<feature type="transmembrane region" description="Helical" evidence="8">
    <location>
        <begin position="305"/>
        <end position="327"/>
    </location>
</feature>
<reference evidence="11" key="1">
    <citation type="submission" date="2023-11" db="EMBL/GenBank/DDBJ databases">
        <title>Genome assemblies of two species of porcelain crab, Petrolisthes cinctipes and Petrolisthes manimaculis (Anomura: Porcellanidae).</title>
        <authorList>
            <person name="Angst P."/>
        </authorList>
    </citation>
    <scope>NUCLEOTIDE SEQUENCE</scope>
    <source>
        <strain evidence="11">PB745_02</strain>
        <tissue evidence="11">Gill</tissue>
    </source>
</reference>
<evidence type="ECO:0000256" key="5">
    <source>
        <dbReference type="ARBA" id="ARBA00023043"/>
    </source>
</evidence>
<dbReference type="InterPro" id="IPR001594">
    <property type="entry name" value="Palmitoyltrfase_DHHC"/>
</dbReference>
<keyword evidence="3" id="KW-0677">Repeat</keyword>
<gene>
    <name evidence="11" type="ORF">Pmani_010517</name>
</gene>
<dbReference type="Pfam" id="PF00023">
    <property type="entry name" value="Ank"/>
    <property type="match status" value="1"/>
</dbReference>
<name>A0AAE1UBX0_9EUCA</name>
<feature type="repeat" description="ANK" evidence="7">
    <location>
        <begin position="91"/>
        <end position="123"/>
    </location>
</feature>
<keyword evidence="8" id="KW-0012">Acyltransferase</keyword>
<comment type="domain">
    <text evidence="8">The DHHC domain is required for palmitoyltransferase activity.</text>
</comment>
<feature type="domain" description="Palmitoyltransferase DHHC" evidence="10">
    <location>
        <begin position="435"/>
        <end position="568"/>
    </location>
</feature>
<keyword evidence="12" id="KW-1185">Reference proteome</keyword>
<feature type="repeat" description="ANK" evidence="7">
    <location>
        <begin position="226"/>
        <end position="258"/>
    </location>
</feature>
<feature type="repeat" description="ANK" evidence="7">
    <location>
        <begin position="158"/>
        <end position="190"/>
    </location>
</feature>
<feature type="transmembrane region" description="Helical" evidence="8">
    <location>
        <begin position="482"/>
        <end position="504"/>
    </location>
</feature>
<feature type="transmembrane region" description="Helical" evidence="8">
    <location>
        <begin position="358"/>
        <end position="378"/>
    </location>
</feature>
<comment type="similarity">
    <text evidence="8">Belongs to the DHHC palmitoyltransferase family.</text>
</comment>
<comment type="catalytic activity">
    <reaction evidence="8">
        <text>L-cysteinyl-[protein] + hexadecanoyl-CoA = S-hexadecanoyl-L-cysteinyl-[protein] + CoA</text>
        <dbReference type="Rhea" id="RHEA:36683"/>
        <dbReference type="Rhea" id="RHEA-COMP:10131"/>
        <dbReference type="Rhea" id="RHEA-COMP:11032"/>
        <dbReference type="ChEBI" id="CHEBI:29950"/>
        <dbReference type="ChEBI" id="CHEBI:57287"/>
        <dbReference type="ChEBI" id="CHEBI:57379"/>
        <dbReference type="ChEBI" id="CHEBI:74151"/>
        <dbReference type="EC" id="2.3.1.225"/>
    </reaction>
</comment>
<comment type="caution">
    <text evidence="11">The sequence shown here is derived from an EMBL/GenBank/DDBJ whole genome shotgun (WGS) entry which is preliminary data.</text>
</comment>
<evidence type="ECO:0000313" key="12">
    <source>
        <dbReference type="Proteomes" id="UP001292094"/>
    </source>
</evidence>
<protein>
    <recommendedName>
        <fullName evidence="8">Palmitoyltransferase</fullName>
        <ecNumber evidence="8">2.3.1.225</ecNumber>
    </recommendedName>
</protein>
<dbReference type="GO" id="GO:0019706">
    <property type="term" value="F:protein-cysteine S-palmitoyltransferase activity"/>
    <property type="evidence" value="ECO:0007669"/>
    <property type="project" value="UniProtKB-EC"/>
</dbReference>
<dbReference type="Pfam" id="PF13606">
    <property type="entry name" value="Ank_3"/>
    <property type="match status" value="1"/>
</dbReference>
<evidence type="ECO:0000256" key="8">
    <source>
        <dbReference type="RuleBase" id="RU079119"/>
    </source>
</evidence>
<sequence length="672" mass="76178">MAGEVDPSCNPVDLMAQDSCNPSGLYGVEREADGEESSGSVQNAEPTPATGRNTDADYSTFDIVKATQYGAFERCKELIEGGYDINKRDNENVTLLHWAAINNRREIVRYYISQGAVVDAIGGELMSTPMHWATRQGHLGMVVLLMREGADSSLRDGEGCSCIHLAAQFGHTAIVAYLVARGANVNLMDKNGMTPLMWSAYRVTSLDPTRLLLTFGASTSMADRLHGNTALHWAVIAKNHMAVSVLVNHSANVDIANAQGESAYSLIMKRKTQWLDKKVLEKIQEMQKSSRNICYRISNDKTLRYWTMMGTPFLVFYLVGLVFQISILYLFKLAIFTALYVIIYGISRILYDERLMTVMPMAVYLATKFWCYVTWVLYIHEYSGLGVTVLFMASSLLLWYNFLRAWWGDPGVITADQAQKYQTIIELAERDGFDPQWFCSTCLVRRPIRSKHCSVCNRCIAKFDHHCPWVGNCIGANNLKYFIGYLIMLCGMSCFVLQGCFYYWNGACNVVFLKQSIWTSLKTVGTCEPWVAWVGANATLHAVWVATLLGCQLYQVLILGMTTNERMNCYRYKHFQVGKKGEVRSPFHRGVWRNLQDLLNWQCLGLLKPDRTDWLHIYTLSETSEDKQPLLSQSEMYQDLLRHALPPLWAGAHLLRQRSGLKEFQAISQKLN</sequence>
<dbReference type="PANTHER" id="PTHR24161">
    <property type="entry name" value="ANK_REP_REGION DOMAIN-CONTAINING PROTEIN-RELATED"/>
    <property type="match status" value="1"/>
</dbReference>
<dbReference type="SUPFAM" id="SSF48403">
    <property type="entry name" value="Ankyrin repeat"/>
    <property type="match status" value="1"/>
</dbReference>
<evidence type="ECO:0000256" key="1">
    <source>
        <dbReference type="ARBA" id="ARBA00004141"/>
    </source>
</evidence>
<proteinExistence type="inferred from homology"/>
<dbReference type="GO" id="GO:0016020">
    <property type="term" value="C:membrane"/>
    <property type="evidence" value="ECO:0007669"/>
    <property type="project" value="UniProtKB-SubCell"/>
</dbReference>
<evidence type="ECO:0000259" key="10">
    <source>
        <dbReference type="Pfam" id="PF01529"/>
    </source>
</evidence>
<keyword evidence="5 7" id="KW-0040">ANK repeat</keyword>
<organism evidence="11 12">
    <name type="scientific">Petrolisthes manimaculis</name>
    <dbReference type="NCBI Taxonomy" id="1843537"/>
    <lineage>
        <taxon>Eukaryota</taxon>
        <taxon>Metazoa</taxon>
        <taxon>Ecdysozoa</taxon>
        <taxon>Arthropoda</taxon>
        <taxon>Crustacea</taxon>
        <taxon>Multicrustacea</taxon>
        <taxon>Malacostraca</taxon>
        <taxon>Eumalacostraca</taxon>
        <taxon>Eucarida</taxon>
        <taxon>Decapoda</taxon>
        <taxon>Pleocyemata</taxon>
        <taxon>Anomura</taxon>
        <taxon>Galatheoidea</taxon>
        <taxon>Porcellanidae</taxon>
        <taxon>Petrolisthes</taxon>
    </lineage>
</organism>
<comment type="subcellular location">
    <subcellularLocation>
        <location evidence="1">Membrane</location>
        <topology evidence="1">Multi-pass membrane protein</topology>
    </subcellularLocation>
</comment>
<dbReference type="PANTHER" id="PTHR24161:SF85">
    <property type="entry name" value="PALMITOYLTRANSFERASE HIP14"/>
    <property type="match status" value="1"/>
</dbReference>
<feature type="transmembrane region" description="Helical" evidence="8">
    <location>
        <begin position="542"/>
        <end position="563"/>
    </location>
</feature>
<feature type="transmembrane region" description="Helical" evidence="8">
    <location>
        <begin position="384"/>
        <end position="403"/>
    </location>
</feature>
<dbReference type="Gene3D" id="1.25.40.20">
    <property type="entry name" value="Ankyrin repeat-containing domain"/>
    <property type="match status" value="1"/>
</dbReference>
<evidence type="ECO:0000313" key="11">
    <source>
        <dbReference type="EMBL" id="KAK4318498.1"/>
    </source>
</evidence>